<organism evidence="2 3">
    <name type="scientific">Paraburkholderia piptadeniae</name>
    <dbReference type="NCBI Taxonomy" id="1701573"/>
    <lineage>
        <taxon>Bacteria</taxon>
        <taxon>Pseudomonadati</taxon>
        <taxon>Pseudomonadota</taxon>
        <taxon>Betaproteobacteria</taxon>
        <taxon>Burkholderiales</taxon>
        <taxon>Burkholderiaceae</taxon>
        <taxon>Paraburkholderia</taxon>
    </lineage>
</organism>
<sequence length="381" mass="41418">MLMLMLLREEKKLMNRKNLWRGVLAASMAASALGAAGGVAAQEYKGMTLTVLGVNSDINAIYMKTVGEPFEKQTGAKLLIVTGSSTGNLSKALVAKGKTPSFSVIALENLTQAQAIAAGAIQKLDYSRLPNSKDLAQGAVPLPGYGPAFDFFRFGTCVNVAQYKAHNIPLPQSVDDWFNPAIAGHNILPTPSNFWWSTGMQAIAEHYRVPLSDPTPLFARLKTMKPLALYTASGDAQTQLQSGAAWLAPTSDGRCFALKLAGQPVDFFPLNLHIGNRIYAYPVGVDSWEIPSGVSGKQLELAHIFINMSLDPSAQLPVTHQFGYPPATLKGIRMAEALPEAKRANMYGDSFSFEQLYTPEAQQFLPVMNHWIALWNQAFAR</sequence>
<protein>
    <recommendedName>
        <fullName evidence="4">Extracellular solute-binding protein</fullName>
    </recommendedName>
</protein>
<evidence type="ECO:0000313" key="2">
    <source>
        <dbReference type="EMBL" id="SIT40721.1"/>
    </source>
</evidence>
<dbReference type="PANTHER" id="PTHR30006:SF2">
    <property type="entry name" value="ABC TRANSPORTER SUBSTRATE-BINDING PROTEIN"/>
    <property type="match status" value="1"/>
</dbReference>
<dbReference type="GO" id="GO:0015888">
    <property type="term" value="P:thiamine transport"/>
    <property type="evidence" value="ECO:0007669"/>
    <property type="project" value="TreeGrafter"/>
</dbReference>
<dbReference type="InterPro" id="IPR006059">
    <property type="entry name" value="SBP"/>
</dbReference>
<dbReference type="EMBL" id="CYGY02000025">
    <property type="protein sequence ID" value="SIT40721.1"/>
    <property type="molecule type" value="Genomic_DNA"/>
</dbReference>
<dbReference type="GO" id="GO:0030976">
    <property type="term" value="F:thiamine pyrophosphate binding"/>
    <property type="evidence" value="ECO:0007669"/>
    <property type="project" value="TreeGrafter"/>
</dbReference>
<proteinExistence type="predicted"/>
<dbReference type="GO" id="GO:0030975">
    <property type="term" value="F:thiamine binding"/>
    <property type="evidence" value="ECO:0007669"/>
    <property type="project" value="TreeGrafter"/>
</dbReference>
<dbReference type="Pfam" id="PF13416">
    <property type="entry name" value="SBP_bac_8"/>
    <property type="match status" value="1"/>
</dbReference>
<evidence type="ECO:0000256" key="1">
    <source>
        <dbReference type="ARBA" id="ARBA00022729"/>
    </source>
</evidence>
<keyword evidence="3" id="KW-1185">Reference proteome</keyword>
<evidence type="ECO:0008006" key="4">
    <source>
        <dbReference type="Google" id="ProtNLM"/>
    </source>
</evidence>
<evidence type="ECO:0000313" key="3">
    <source>
        <dbReference type="Proteomes" id="UP000195569"/>
    </source>
</evidence>
<keyword evidence="1" id="KW-0732">Signal</keyword>
<comment type="caution">
    <text evidence="2">The sequence shown here is derived from an EMBL/GenBank/DDBJ whole genome shotgun (WGS) entry which is preliminary data.</text>
</comment>
<gene>
    <name evidence="2" type="ORF">BN2476_250042</name>
</gene>
<dbReference type="Gene3D" id="3.40.190.10">
    <property type="entry name" value="Periplasmic binding protein-like II"/>
    <property type="match status" value="2"/>
</dbReference>
<dbReference type="GO" id="GO:0030288">
    <property type="term" value="C:outer membrane-bounded periplasmic space"/>
    <property type="evidence" value="ECO:0007669"/>
    <property type="project" value="TreeGrafter"/>
</dbReference>
<name>A0A1N7S078_9BURK</name>
<accession>A0A1N7S078</accession>
<reference evidence="2" key="1">
    <citation type="submission" date="2016-12" db="EMBL/GenBank/DDBJ databases">
        <authorList>
            <person name="Moulin L."/>
        </authorList>
    </citation>
    <scope>NUCLEOTIDE SEQUENCE [LARGE SCALE GENOMIC DNA]</scope>
    <source>
        <strain evidence="2">STM 7183</strain>
    </source>
</reference>
<dbReference type="SUPFAM" id="SSF53850">
    <property type="entry name" value="Periplasmic binding protein-like II"/>
    <property type="match status" value="1"/>
</dbReference>
<dbReference type="Proteomes" id="UP000195569">
    <property type="component" value="Unassembled WGS sequence"/>
</dbReference>
<dbReference type="PANTHER" id="PTHR30006">
    <property type="entry name" value="THIAMINE-BINDING PERIPLASMIC PROTEIN-RELATED"/>
    <property type="match status" value="1"/>
</dbReference>
<dbReference type="AlphaFoldDB" id="A0A1N7S078"/>